<accession>A0ABP0I6V5</accession>
<name>A0ABP0I6V5_9DINO</name>
<evidence type="ECO:0000256" key="3">
    <source>
        <dbReference type="ARBA" id="ARBA00022806"/>
    </source>
</evidence>
<proteinExistence type="predicted"/>
<keyword evidence="1" id="KW-0547">Nucleotide-binding</keyword>
<dbReference type="PANTHER" id="PTHR18934:SF99">
    <property type="entry name" value="ATP-DEPENDENT RNA HELICASE DHX37-RELATED"/>
    <property type="match status" value="1"/>
</dbReference>
<dbReference type="EMBL" id="CAXAMM010002880">
    <property type="protein sequence ID" value="CAK8997727.1"/>
    <property type="molecule type" value="Genomic_DNA"/>
</dbReference>
<comment type="caution">
    <text evidence="5">The sequence shown here is derived from an EMBL/GenBank/DDBJ whole genome shotgun (WGS) entry which is preliminary data.</text>
</comment>
<evidence type="ECO:0000313" key="5">
    <source>
        <dbReference type="EMBL" id="CAK8997727.1"/>
    </source>
</evidence>
<dbReference type="GO" id="GO:0004386">
    <property type="term" value="F:helicase activity"/>
    <property type="evidence" value="ECO:0007669"/>
    <property type="project" value="UniProtKB-KW"/>
</dbReference>
<keyword evidence="4" id="KW-0067">ATP-binding</keyword>
<reference evidence="5 6" key="1">
    <citation type="submission" date="2024-02" db="EMBL/GenBank/DDBJ databases">
        <authorList>
            <person name="Chen Y."/>
            <person name="Shah S."/>
            <person name="Dougan E. K."/>
            <person name="Thang M."/>
            <person name="Chan C."/>
        </authorList>
    </citation>
    <scope>NUCLEOTIDE SEQUENCE [LARGE SCALE GENOMIC DNA]</scope>
</reference>
<gene>
    <name evidence="5" type="ORF">SCF082_LOCUS5329</name>
</gene>
<keyword evidence="6" id="KW-1185">Reference proteome</keyword>
<organism evidence="5 6">
    <name type="scientific">Durusdinium trenchii</name>
    <dbReference type="NCBI Taxonomy" id="1381693"/>
    <lineage>
        <taxon>Eukaryota</taxon>
        <taxon>Sar</taxon>
        <taxon>Alveolata</taxon>
        <taxon>Dinophyceae</taxon>
        <taxon>Suessiales</taxon>
        <taxon>Symbiodiniaceae</taxon>
        <taxon>Durusdinium</taxon>
    </lineage>
</organism>
<evidence type="ECO:0000256" key="4">
    <source>
        <dbReference type="ARBA" id="ARBA00022840"/>
    </source>
</evidence>
<dbReference type="PANTHER" id="PTHR18934">
    <property type="entry name" value="ATP-DEPENDENT RNA HELICASE"/>
    <property type="match status" value="1"/>
</dbReference>
<keyword evidence="2" id="KW-0378">Hydrolase</keyword>
<evidence type="ECO:0000313" key="6">
    <source>
        <dbReference type="Proteomes" id="UP001642464"/>
    </source>
</evidence>
<dbReference type="Proteomes" id="UP001642464">
    <property type="component" value="Unassembled WGS sequence"/>
</dbReference>
<protein>
    <submittedName>
        <fullName evidence="5">ATP-dependent RNA helicase TDRD9 (Tudor domain-containing protein 9)</fullName>
    </submittedName>
</protein>
<evidence type="ECO:0000256" key="1">
    <source>
        <dbReference type="ARBA" id="ARBA00022741"/>
    </source>
</evidence>
<keyword evidence="3 5" id="KW-0347">Helicase</keyword>
<evidence type="ECO:0000256" key="2">
    <source>
        <dbReference type="ARBA" id="ARBA00022801"/>
    </source>
</evidence>
<sequence>MDRFEKGGRVEVNPQLFDTCVSVVEVRYVLDFGIVRKMVFDEERAMQCRVLLHHLGTPEQLLGQLIDSPPQQRIETAAQNLRDLGALKGEQVASLGRIAVFMPTTIQLTKLIVLSWALGIPADGIVIAAALSTQDVFKMAAPANCRNLEDFPAHLSHNYITRARFDAGQFSEPIM</sequence>
<dbReference type="Gene3D" id="1.20.120.1080">
    <property type="match status" value="1"/>
</dbReference>